<evidence type="ECO:0000259" key="1">
    <source>
        <dbReference type="Pfam" id="PF03537"/>
    </source>
</evidence>
<name>A0A0M6WC92_9FIRM</name>
<dbReference type="InterPro" id="IPR013785">
    <property type="entry name" value="Aldolase_TIM"/>
</dbReference>
<protein>
    <recommendedName>
        <fullName evidence="1">Glycoside-hydrolase family GH114 TIM-barrel domain-containing protein</fullName>
    </recommendedName>
</protein>
<dbReference type="PANTHER" id="PTHR35882:SF2">
    <property type="entry name" value="PELA"/>
    <property type="match status" value="1"/>
</dbReference>
<reference evidence="3" key="1">
    <citation type="submission" date="2015-05" db="EMBL/GenBank/DDBJ databases">
        <authorList>
            <consortium name="Pathogen Informatics"/>
        </authorList>
    </citation>
    <scope>NUCLEOTIDE SEQUENCE [LARGE SCALE GENOMIC DNA]</scope>
    <source>
        <strain evidence="3">M72</strain>
    </source>
</reference>
<keyword evidence="3" id="KW-1185">Reference proteome</keyword>
<feature type="domain" description="Glycoside-hydrolase family GH114 TIM-barrel" evidence="1">
    <location>
        <begin position="57"/>
        <end position="161"/>
    </location>
</feature>
<evidence type="ECO:0000313" key="3">
    <source>
        <dbReference type="Proteomes" id="UP000049979"/>
    </source>
</evidence>
<proteinExistence type="predicted"/>
<accession>A0A0M6WC92</accession>
<dbReference type="InterPro" id="IPR004352">
    <property type="entry name" value="GH114_TIM-barrel"/>
</dbReference>
<dbReference type="InterPro" id="IPR017853">
    <property type="entry name" value="GH"/>
</dbReference>
<dbReference type="Gene3D" id="3.20.20.70">
    <property type="entry name" value="Aldolase class I"/>
    <property type="match status" value="1"/>
</dbReference>
<dbReference type="PROSITE" id="PS51257">
    <property type="entry name" value="PROKAR_LIPOPROTEIN"/>
    <property type="match status" value="1"/>
</dbReference>
<dbReference type="SUPFAM" id="SSF51445">
    <property type="entry name" value="(Trans)glycosidases"/>
    <property type="match status" value="1"/>
</dbReference>
<dbReference type="Pfam" id="PF03537">
    <property type="entry name" value="Glyco_hydro_114"/>
    <property type="match status" value="1"/>
</dbReference>
<organism evidence="2 3">
    <name type="scientific">Roseburia faecis</name>
    <dbReference type="NCBI Taxonomy" id="301302"/>
    <lineage>
        <taxon>Bacteria</taxon>
        <taxon>Bacillati</taxon>
        <taxon>Bacillota</taxon>
        <taxon>Clostridia</taxon>
        <taxon>Lachnospirales</taxon>
        <taxon>Lachnospiraceae</taxon>
        <taxon>Roseburia</taxon>
    </lineage>
</organism>
<dbReference type="RefSeq" id="WP_055066804.1">
    <property type="nucleotide sequence ID" value="NZ_CP173697.1"/>
</dbReference>
<dbReference type="Proteomes" id="UP000049979">
    <property type="component" value="Unassembled WGS sequence"/>
</dbReference>
<gene>
    <name evidence="2" type="ORF">M72_19981</name>
</gene>
<dbReference type="AlphaFoldDB" id="A0A0M6WC92"/>
<evidence type="ECO:0000313" key="2">
    <source>
        <dbReference type="EMBL" id="CRL32278.1"/>
    </source>
</evidence>
<sequence length="261" mass="29966">MKCKSGKNRGKRNACLFLGILSLVTVVLCLSVSCNADRRKAQKYEYGVFLNADRTAVPKLKNYETVVIDAQYFSKKDIRKLHAGGTKVYSYLNIGSVENFRPYYKTYEHLAIGDYENWEEEKWVNVADKDWQEFMDTLAGKLKKKGVDGFFIDNCDVYDYAHKKDIFDGLTVILKKIRAMGKPVVVNGGDIYVTAYQSRFGSAADIMTGVNQESVWSRIDFTTKTFHTQKKRSGSISASICRHAKRMEWMFICWNTRQTIN</sequence>
<dbReference type="EMBL" id="CVRR01000004">
    <property type="protein sequence ID" value="CRL32278.1"/>
    <property type="molecule type" value="Genomic_DNA"/>
</dbReference>
<dbReference type="PANTHER" id="PTHR35882">
    <property type="entry name" value="PELA"/>
    <property type="match status" value="1"/>
</dbReference>
<dbReference type="STRING" id="301302.ERS852420_00294"/>